<dbReference type="AlphaFoldDB" id="A0A9D4KK54"/>
<evidence type="ECO:0000313" key="1">
    <source>
        <dbReference type="EMBL" id="KAH3841116.1"/>
    </source>
</evidence>
<dbReference type="Proteomes" id="UP000828390">
    <property type="component" value="Unassembled WGS sequence"/>
</dbReference>
<dbReference type="EMBL" id="JAIWYP010000004">
    <property type="protein sequence ID" value="KAH3841116.1"/>
    <property type="molecule type" value="Genomic_DNA"/>
</dbReference>
<reference evidence="1" key="2">
    <citation type="submission" date="2020-11" db="EMBL/GenBank/DDBJ databases">
        <authorList>
            <person name="McCartney M.A."/>
            <person name="Auch B."/>
            <person name="Kono T."/>
            <person name="Mallez S."/>
            <person name="Becker A."/>
            <person name="Gohl D.M."/>
            <person name="Silverstein K.A.T."/>
            <person name="Koren S."/>
            <person name="Bechman K.B."/>
            <person name="Herman A."/>
            <person name="Abrahante J.E."/>
            <person name="Garbe J."/>
        </authorList>
    </citation>
    <scope>NUCLEOTIDE SEQUENCE</scope>
    <source>
        <strain evidence="1">Duluth1</strain>
        <tissue evidence="1">Whole animal</tissue>
    </source>
</reference>
<evidence type="ECO:0000313" key="2">
    <source>
        <dbReference type="Proteomes" id="UP000828390"/>
    </source>
</evidence>
<proteinExistence type="predicted"/>
<name>A0A9D4KK54_DREPO</name>
<sequence>MANRTLLGGDHSSSDICNQAELTGTGQVTTIVCKILLQETKTPSYAIGMNDHDQCD</sequence>
<comment type="caution">
    <text evidence="1">The sequence shown here is derived from an EMBL/GenBank/DDBJ whole genome shotgun (WGS) entry which is preliminary data.</text>
</comment>
<organism evidence="1 2">
    <name type="scientific">Dreissena polymorpha</name>
    <name type="common">Zebra mussel</name>
    <name type="synonym">Mytilus polymorpha</name>
    <dbReference type="NCBI Taxonomy" id="45954"/>
    <lineage>
        <taxon>Eukaryota</taxon>
        <taxon>Metazoa</taxon>
        <taxon>Spiralia</taxon>
        <taxon>Lophotrochozoa</taxon>
        <taxon>Mollusca</taxon>
        <taxon>Bivalvia</taxon>
        <taxon>Autobranchia</taxon>
        <taxon>Heteroconchia</taxon>
        <taxon>Euheterodonta</taxon>
        <taxon>Imparidentia</taxon>
        <taxon>Neoheterodontei</taxon>
        <taxon>Myida</taxon>
        <taxon>Dreissenoidea</taxon>
        <taxon>Dreissenidae</taxon>
        <taxon>Dreissena</taxon>
    </lineage>
</organism>
<keyword evidence="2" id="KW-1185">Reference proteome</keyword>
<gene>
    <name evidence="1" type="ORF">DPMN_114573</name>
</gene>
<accession>A0A9D4KK54</accession>
<reference evidence="1" key="1">
    <citation type="journal article" date="2019" name="bioRxiv">
        <title>The Genome of the Zebra Mussel, Dreissena polymorpha: A Resource for Invasive Species Research.</title>
        <authorList>
            <person name="McCartney M.A."/>
            <person name="Auch B."/>
            <person name="Kono T."/>
            <person name="Mallez S."/>
            <person name="Zhang Y."/>
            <person name="Obille A."/>
            <person name="Becker A."/>
            <person name="Abrahante J.E."/>
            <person name="Garbe J."/>
            <person name="Badalamenti J.P."/>
            <person name="Herman A."/>
            <person name="Mangelson H."/>
            <person name="Liachko I."/>
            <person name="Sullivan S."/>
            <person name="Sone E.D."/>
            <person name="Koren S."/>
            <person name="Silverstein K.A.T."/>
            <person name="Beckman K.B."/>
            <person name="Gohl D.M."/>
        </authorList>
    </citation>
    <scope>NUCLEOTIDE SEQUENCE</scope>
    <source>
        <strain evidence="1">Duluth1</strain>
        <tissue evidence="1">Whole animal</tissue>
    </source>
</reference>
<protein>
    <submittedName>
        <fullName evidence="1">Uncharacterized protein</fullName>
    </submittedName>
</protein>